<dbReference type="EMBL" id="GGMR01006330">
    <property type="protein sequence ID" value="MBY18949.1"/>
    <property type="molecule type" value="Transcribed_RNA"/>
</dbReference>
<feature type="domain" description="RING-type" evidence="6">
    <location>
        <begin position="418"/>
        <end position="453"/>
    </location>
</feature>
<proteinExistence type="inferred from homology"/>
<dbReference type="SMART" id="SM00184">
    <property type="entry name" value="RING"/>
    <property type="match status" value="2"/>
</dbReference>
<dbReference type="PANTHER" id="PTHR10044">
    <property type="entry name" value="INHIBITOR OF APOPTOSIS"/>
    <property type="match status" value="1"/>
</dbReference>
<name>A0A2S2NP33_SCHGA</name>
<dbReference type="Gene3D" id="3.30.40.10">
    <property type="entry name" value="Zinc/RING finger domain, C3HC4 (zinc finger)"/>
    <property type="match status" value="2"/>
</dbReference>
<dbReference type="GO" id="GO:0031398">
    <property type="term" value="P:positive regulation of protein ubiquitination"/>
    <property type="evidence" value="ECO:0007669"/>
    <property type="project" value="TreeGrafter"/>
</dbReference>
<dbReference type="PROSITE" id="PS50089">
    <property type="entry name" value="ZF_RING_2"/>
    <property type="match status" value="2"/>
</dbReference>
<dbReference type="GO" id="GO:0008270">
    <property type="term" value="F:zinc ion binding"/>
    <property type="evidence" value="ECO:0007669"/>
    <property type="project" value="UniProtKB-KW"/>
</dbReference>
<dbReference type="GO" id="GO:0043066">
    <property type="term" value="P:negative regulation of apoptotic process"/>
    <property type="evidence" value="ECO:0007669"/>
    <property type="project" value="TreeGrafter"/>
</dbReference>
<sequence>MPENLFKTFDERWTLTFISPFEMAVANFGYTGIGDQVTCNFCKKIFLDWQPGDNPIREHVRLSQKCPFVMYAMKLIKGRLLTFNDWSVEFLNPYGMVIAGYFYTGIQDRVKCLLCMAEFGNWQQHDFPFDKHASQSPQCPYVIEHRNYFIMTAPSRPSIELKNIYDQLHFEGIVIFLRPVFHEKMIEFDKRLISFIRCLIPLQHDINTLCEAGFFYSGNGYSDTMTCFHCNYTHSDWNENQEPWVVHAKWSKYCSYLLLKKGKSFSNMVHAVKRDIIISNQLELFKLIAAKRNTFIIGNNMKIQSTKKNLNRIRITKLSSNKIQEHHFQKLDPDILPDSMLCKICCKQEIQVAVIPCGHTITCIECSISFIRCAVCRGLSFKFMRIYLCKDIKRYKYLKLIPSNSKMSPNNTTDPMLCKVCYKEKMTTVFLPCRHVYSCGKCAEQIDKCPICRADVFSLIKLYF</sequence>
<dbReference type="GO" id="GO:0051726">
    <property type="term" value="P:regulation of cell cycle"/>
    <property type="evidence" value="ECO:0007669"/>
    <property type="project" value="TreeGrafter"/>
</dbReference>
<dbReference type="Gene3D" id="1.10.1170.10">
    <property type="entry name" value="Inhibitor Of Apoptosis Protein (2mihbC-IAP-1), Chain A"/>
    <property type="match status" value="3"/>
</dbReference>
<dbReference type="GO" id="GO:0043027">
    <property type="term" value="F:cysteine-type endopeptidase inhibitor activity involved in apoptotic process"/>
    <property type="evidence" value="ECO:0007669"/>
    <property type="project" value="TreeGrafter"/>
</dbReference>
<dbReference type="InterPro" id="IPR001370">
    <property type="entry name" value="BIR_rpt"/>
</dbReference>
<keyword evidence="4" id="KW-0862">Zinc</keyword>
<organism evidence="7">
    <name type="scientific">Schizaphis graminum</name>
    <name type="common">Green bug aphid</name>
    <dbReference type="NCBI Taxonomy" id="13262"/>
    <lineage>
        <taxon>Eukaryota</taxon>
        <taxon>Metazoa</taxon>
        <taxon>Ecdysozoa</taxon>
        <taxon>Arthropoda</taxon>
        <taxon>Hexapoda</taxon>
        <taxon>Insecta</taxon>
        <taxon>Pterygota</taxon>
        <taxon>Neoptera</taxon>
        <taxon>Paraneoptera</taxon>
        <taxon>Hemiptera</taxon>
        <taxon>Sternorrhyncha</taxon>
        <taxon>Aphidomorpha</taxon>
        <taxon>Aphidoidea</taxon>
        <taxon>Aphididae</taxon>
        <taxon>Aphidini</taxon>
        <taxon>Schizaphis</taxon>
    </lineage>
</organism>
<evidence type="ECO:0000256" key="2">
    <source>
        <dbReference type="ARBA" id="ARBA00022723"/>
    </source>
</evidence>
<evidence type="ECO:0000256" key="3">
    <source>
        <dbReference type="ARBA" id="ARBA00022771"/>
    </source>
</evidence>
<reference evidence="7" key="1">
    <citation type="submission" date="2018-04" db="EMBL/GenBank/DDBJ databases">
        <title>Transcriptome of Schizaphis graminum biotype I.</title>
        <authorList>
            <person name="Scully E.D."/>
            <person name="Geib S.M."/>
            <person name="Palmer N.A."/>
            <person name="Koch K."/>
            <person name="Bradshaw J."/>
            <person name="Heng-Moss T."/>
            <person name="Sarath G."/>
        </authorList>
    </citation>
    <scope>NUCLEOTIDE SEQUENCE</scope>
</reference>
<dbReference type="SMART" id="SM00238">
    <property type="entry name" value="BIR"/>
    <property type="match status" value="3"/>
</dbReference>
<dbReference type="Pfam" id="PF13920">
    <property type="entry name" value="zf-C3HC4_3"/>
    <property type="match status" value="2"/>
</dbReference>
<keyword evidence="2" id="KW-0479">Metal-binding</keyword>
<dbReference type="SUPFAM" id="SSF57850">
    <property type="entry name" value="RING/U-box"/>
    <property type="match status" value="1"/>
</dbReference>
<feature type="domain" description="RING-type" evidence="6">
    <location>
        <begin position="342"/>
        <end position="377"/>
    </location>
</feature>
<protein>
    <submittedName>
        <fullName evidence="7">Apoptosis 2 inhibitor</fullName>
    </submittedName>
</protein>
<comment type="similarity">
    <text evidence="1">Belongs to the IAP family.</text>
</comment>
<dbReference type="GO" id="GO:0061630">
    <property type="term" value="F:ubiquitin protein ligase activity"/>
    <property type="evidence" value="ECO:0007669"/>
    <property type="project" value="TreeGrafter"/>
</dbReference>
<dbReference type="Pfam" id="PF00653">
    <property type="entry name" value="BIR"/>
    <property type="match status" value="3"/>
</dbReference>
<dbReference type="PROSITE" id="PS50143">
    <property type="entry name" value="BIR_REPEAT_2"/>
    <property type="match status" value="3"/>
</dbReference>
<dbReference type="AlphaFoldDB" id="A0A2S2NP33"/>
<gene>
    <name evidence="7" type="primary">Iap2_1</name>
    <name evidence="7" type="ORF">g.41546</name>
</gene>
<dbReference type="GO" id="GO:0005737">
    <property type="term" value="C:cytoplasm"/>
    <property type="evidence" value="ECO:0007669"/>
    <property type="project" value="TreeGrafter"/>
</dbReference>
<dbReference type="InterPro" id="IPR001841">
    <property type="entry name" value="Znf_RING"/>
</dbReference>
<evidence type="ECO:0000256" key="4">
    <source>
        <dbReference type="ARBA" id="ARBA00022833"/>
    </source>
</evidence>
<evidence type="ECO:0000256" key="5">
    <source>
        <dbReference type="PROSITE-ProRule" id="PRU00175"/>
    </source>
</evidence>
<dbReference type="GO" id="GO:0005634">
    <property type="term" value="C:nucleus"/>
    <property type="evidence" value="ECO:0007669"/>
    <property type="project" value="TreeGrafter"/>
</dbReference>
<evidence type="ECO:0000259" key="6">
    <source>
        <dbReference type="PROSITE" id="PS50089"/>
    </source>
</evidence>
<dbReference type="InterPro" id="IPR050784">
    <property type="entry name" value="IAP"/>
</dbReference>
<dbReference type="InterPro" id="IPR013083">
    <property type="entry name" value="Znf_RING/FYVE/PHD"/>
</dbReference>
<accession>A0A2S2NP33</accession>
<dbReference type="SUPFAM" id="SSF57924">
    <property type="entry name" value="Inhibitor of apoptosis (IAP) repeat"/>
    <property type="match status" value="3"/>
</dbReference>
<evidence type="ECO:0000313" key="7">
    <source>
        <dbReference type="EMBL" id="MBY18949.1"/>
    </source>
</evidence>
<dbReference type="CDD" id="cd00022">
    <property type="entry name" value="BIR"/>
    <property type="match status" value="2"/>
</dbReference>
<dbReference type="PANTHER" id="PTHR10044:SF139">
    <property type="entry name" value="DEATH-ASSOCIATED INHIBITOR OF APOPTOSIS 2"/>
    <property type="match status" value="1"/>
</dbReference>
<evidence type="ECO:0000256" key="1">
    <source>
        <dbReference type="ARBA" id="ARBA00006672"/>
    </source>
</evidence>
<dbReference type="FunFam" id="1.10.1170.10:FF:000002">
    <property type="entry name" value="Baculoviral IAP repeat containing 7"/>
    <property type="match status" value="1"/>
</dbReference>
<keyword evidence="3 5" id="KW-0863">Zinc-finger</keyword>